<reference evidence="1" key="1">
    <citation type="journal article" date="2018" name="Nat. Plants">
        <title>Whole-genome landscape of Medicago truncatula symbiotic genes.</title>
        <authorList>
            <person name="Pecrix Y."/>
            <person name="Gamas P."/>
            <person name="Carrere S."/>
        </authorList>
    </citation>
    <scope>NUCLEOTIDE SEQUENCE</scope>
    <source>
        <tissue evidence="1">Leaves</tissue>
    </source>
</reference>
<dbReference type="EMBL" id="PSQE01000002">
    <property type="protein sequence ID" value="RHN74716.1"/>
    <property type="molecule type" value="Genomic_DNA"/>
</dbReference>
<proteinExistence type="predicted"/>
<organism evidence="1">
    <name type="scientific">Medicago truncatula</name>
    <name type="common">Barrel medic</name>
    <name type="synonym">Medicago tribuloides</name>
    <dbReference type="NCBI Taxonomy" id="3880"/>
    <lineage>
        <taxon>Eukaryota</taxon>
        <taxon>Viridiplantae</taxon>
        <taxon>Streptophyta</taxon>
        <taxon>Embryophyta</taxon>
        <taxon>Tracheophyta</taxon>
        <taxon>Spermatophyta</taxon>
        <taxon>Magnoliopsida</taxon>
        <taxon>eudicotyledons</taxon>
        <taxon>Gunneridae</taxon>
        <taxon>Pentapetalae</taxon>
        <taxon>rosids</taxon>
        <taxon>fabids</taxon>
        <taxon>Fabales</taxon>
        <taxon>Fabaceae</taxon>
        <taxon>Papilionoideae</taxon>
        <taxon>50 kb inversion clade</taxon>
        <taxon>NPAAA clade</taxon>
        <taxon>Hologalegina</taxon>
        <taxon>IRL clade</taxon>
        <taxon>Trifolieae</taxon>
        <taxon>Medicago</taxon>
    </lineage>
</organism>
<sequence length="71" mass="8382">MLEKRNRRCVIHISFPHFFFSKNFTPLSQATPEHPTPSFNLSSHQKTPKSVSSFFPKVMAFFRKLNRIFLP</sequence>
<protein>
    <submittedName>
        <fullName evidence="1">Uncharacterized protein</fullName>
    </submittedName>
</protein>
<gene>
    <name evidence="1" type="ORF">MtrunA17_Chr2g0313341</name>
</gene>
<dbReference type="Gramene" id="rna10824">
    <property type="protein sequence ID" value="RHN74716.1"/>
    <property type="gene ID" value="gene10824"/>
</dbReference>
<dbReference type="AlphaFoldDB" id="A0A396J8X1"/>
<accession>A0A396J8X1</accession>
<name>A0A396J8X1_MEDTR</name>
<dbReference type="Proteomes" id="UP000265566">
    <property type="component" value="Chromosome 2"/>
</dbReference>
<comment type="caution">
    <text evidence="1">The sequence shown here is derived from an EMBL/GenBank/DDBJ whole genome shotgun (WGS) entry which is preliminary data.</text>
</comment>
<evidence type="ECO:0000313" key="1">
    <source>
        <dbReference type="EMBL" id="RHN74716.1"/>
    </source>
</evidence>